<keyword evidence="1" id="KW-0378">Hydrolase</keyword>
<dbReference type="Proteomes" id="UP000221011">
    <property type="component" value="Chromosome"/>
</dbReference>
<dbReference type="GO" id="GO:0016285">
    <property type="term" value="F:alanyl aminopeptidase activity"/>
    <property type="evidence" value="ECO:0007669"/>
    <property type="project" value="UniProtKB-EC"/>
</dbReference>
<dbReference type="EMBL" id="CP022685">
    <property type="protein sequence ID" value="ATL31252.1"/>
    <property type="molecule type" value="Genomic_DNA"/>
</dbReference>
<dbReference type="InterPro" id="IPR042097">
    <property type="entry name" value="Aminopeptidase_N-like_N_sf"/>
</dbReference>
<keyword evidence="2" id="KW-1185">Reference proteome</keyword>
<dbReference type="EC" id="3.4.11.2" evidence="1"/>
<keyword evidence="1" id="KW-0031">Aminopeptidase</keyword>
<dbReference type="SUPFAM" id="SSF63737">
    <property type="entry name" value="Leukotriene A4 hydrolase N-terminal domain"/>
    <property type="match status" value="1"/>
</dbReference>
<dbReference type="AlphaFoldDB" id="A0A291QI39"/>
<evidence type="ECO:0000313" key="1">
    <source>
        <dbReference type="EMBL" id="ATL31252.1"/>
    </source>
</evidence>
<protein>
    <submittedName>
        <fullName evidence="1">Membrane alanine aminopeptidase N</fullName>
        <ecNumber evidence="1">3.4.11.2</ecNumber>
    </submittedName>
</protein>
<reference evidence="1 2" key="1">
    <citation type="submission" date="2017-08" db="EMBL/GenBank/DDBJ databases">
        <title>Complete Genome Sequence of Streptomyces formicae KY5, the formicamycin producer.</title>
        <authorList>
            <person name="Holmes N.A."/>
            <person name="Devine R."/>
            <person name="Qin Z."/>
            <person name="Seipke R.F."/>
            <person name="Wilkinson B."/>
            <person name="Hutchings M.I."/>
        </authorList>
    </citation>
    <scope>NUCLEOTIDE SEQUENCE [LARGE SCALE GENOMIC DNA]</scope>
    <source>
        <strain evidence="1 2">KY5</strain>
    </source>
</reference>
<gene>
    <name evidence="1" type="ORF">KY5_6234c</name>
</gene>
<accession>A0A291QI39</accession>
<sequence length="162" mass="17380">MSNRSLPQTEAEGRAILLTVERYAVAVDLSDLMTGSRVRCESTITFTCHRPGAETVVDCAAAVESATRNGVVLRPAVEGRIALTGLGERNVLRVVSVTECSADGRGVHKAVNPSDGETYVYTGFSPDYARYVLNLLRSAGPQGAVGVHRDRSFRLAGAEQQR</sequence>
<dbReference type="RefSeq" id="WP_234362954.1">
    <property type="nucleotide sequence ID" value="NZ_CP022685.1"/>
</dbReference>
<keyword evidence="1" id="KW-0645">Protease</keyword>
<evidence type="ECO:0000313" key="2">
    <source>
        <dbReference type="Proteomes" id="UP000221011"/>
    </source>
</evidence>
<name>A0A291QI39_9ACTN</name>
<proteinExistence type="predicted"/>
<dbReference type="KEGG" id="sfk:KY5_6234c"/>
<organism evidence="1 2">
    <name type="scientific">Streptomyces formicae</name>
    <dbReference type="NCBI Taxonomy" id="1616117"/>
    <lineage>
        <taxon>Bacteria</taxon>
        <taxon>Bacillati</taxon>
        <taxon>Actinomycetota</taxon>
        <taxon>Actinomycetes</taxon>
        <taxon>Kitasatosporales</taxon>
        <taxon>Streptomycetaceae</taxon>
        <taxon>Streptomyces</taxon>
    </lineage>
</organism>